<reference evidence="1 2" key="1">
    <citation type="submission" date="2024-08" db="EMBL/GenBank/DDBJ databases">
        <title>Insights into the chromosomal genome structure of Flemingia macrophylla.</title>
        <authorList>
            <person name="Ding Y."/>
            <person name="Zhao Y."/>
            <person name="Bi W."/>
            <person name="Wu M."/>
            <person name="Zhao G."/>
            <person name="Gong Y."/>
            <person name="Li W."/>
            <person name="Zhang P."/>
        </authorList>
    </citation>
    <scope>NUCLEOTIDE SEQUENCE [LARGE SCALE GENOMIC DNA]</scope>
    <source>
        <strain evidence="1">DYQJB</strain>
        <tissue evidence="1">Leaf</tissue>
    </source>
</reference>
<dbReference type="Proteomes" id="UP001603857">
    <property type="component" value="Unassembled WGS sequence"/>
</dbReference>
<protein>
    <submittedName>
        <fullName evidence="1">Uncharacterized protein</fullName>
    </submittedName>
</protein>
<name>A0ABD1N7T6_9FABA</name>
<comment type="caution">
    <text evidence="1">The sequence shown here is derived from an EMBL/GenBank/DDBJ whole genome shotgun (WGS) entry which is preliminary data.</text>
</comment>
<keyword evidence="2" id="KW-1185">Reference proteome</keyword>
<dbReference type="AlphaFoldDB" id="A0ABD1N7T6"/>
<accession>A0ABD1N7T6</accession>
<evidence type="ECO:0000313" key="2">
    <source>
        <dbReference type="Proteomes" id="UP001603857"/>
    </source>
</evidence>
<evidence type="ECO:0000313" key="1">
    <source>
        <dbReference type="EMBL" id="KAL2344167.1"/>
    </source>
</evidence>
<sequence>MSPIHSKTSVVVVSRPTLSPLIYSSSLPLPFFKLPDVVLWRIPTHFGHNISSLHPKSHINPSS</sequence>
<proteinExistence type="predicted"/>
<organism evidence="1 2">
    <name type="scientific">Flemingia macrophylla</name>
    <dbReference type="NCBI Taxonomy" id="520843"/>
    <lineage>
        <taxon>Eukaryota</taxon>
        <taxon>Viridiplantae</taxon>
        <taxon>Streptophyta</taxon>
        <taxon>Embryophyta</taxon>
        <taxon>Tracheophyta</taxon>
        <taxon>Spermatophyta</taxon>
        <taxon>Magnoliopsida</taxon>
        <taxon>eudicotyledons</taxon>
        <taxon>Gunneridae</taxon>
        <taxon>Pentapetalae</taxon>
        <taxon>rosids</taxon>
        <taxon>fabids</taxon>
        <taxon>Fabales</taxon>
        <taxon>Fabaceae</taxon>
        <taxon>Papilionoideae</taxon>
        <taxon>50 kb inversion clade</taxon>
        <taxon>NPAAA clade</taxon>
        <taxon>indigoferoid/millettioid clade</taxon>
        <taxon>Phaseoleae</taxon>
        <taxon>Flemingia</taxon>
    </lineage>
</organism>
<gene>
    <name evidence="1" type="ORF">Fmac_005452</name>
</gene>
<dbReference type="EMBL" id="JBGMDY010000002">
    <property type="protein sequence ID" value="KAL2344167.1"/>
    <property type="molecule type" value="Genomic_DNA"/>
</dbReference>